<sequence length="72" mass="8063">MLDNITMSIQNGVCLCGHIVFRISSRGCALPLIRGCPSSNSQVANNAWLWTDSNRVVPGCCCSKWSFWTWNR</sequence>
<dbReference type="AlphaFoldDB" id="A0A0A9EEB1"/>
<reference evidence="1" key="1">
    <citation type="submission" date="2014-09" db="EMBL/GenBank/DDBJ databases">
        <authorList>
            <person name="Magalhaes I.L.F."/>
            <person name="Oliveira U."/>
            <person name="Santos F.R."/>
            <person name="Vidigal T.H.D.A."/>
            <person name="Brescovit A.D."/>
            <person name="Santos A.J."/>
        </authorList>
    </citation>
    <scope>NUCLEOTIDE SEQUENCE</scope>
    <source>
        <tissue evidence="1">Shoot tissue taken approximately 20 cm above the soil surface</tissue>
    </source>
</reference>
<protein>
    <submittedName>
        <fullName evidence="1">Uncharacterized protein</fullName>
    </submittedName>
</protein>
<name>A0A0A9EEB1_ARUDO</name>
<reference evidence="1" key="2">
    <citation type="journal article" date="2015" name="Data Brief">
        <title>Shoot transcriptome of the giant reed, Arundo donax.</title>
        <authorList>
            <person name="Barrero R.A."/>
            <person name="Guerrero F.D."/>
            <person name="Moolhuijzen P."/>
            <person name="Goolsby J.A."/>
            <person name="Tidwell J."/>
            <person name="Bellgard S.E."/>
            <person name="Bellgard M.I."/>
        </authorList>
    </citation>
    <scope>NUCLEOTIDE SEQUENCE</scope>
    <source>
        <tissue evidence="1">Shoot tissue taken approximately 20 cm above the soil surface</tissue>
    </source>
</reference>
<accession>A0A0A9EEB1</accession>
<dbReference type="EMBL" id="GBRH01201705">
    <property type="protein sequence ID" value="JAD96190.1"/>
    <property type="molecule type" value="Transcribed_RNA"/>
</dbReference>
<evidence type="ECO:0000313" key="1">
    <source>
        <dbReference type="EMBL" id="JAD96190.1"/>
    </source>
</evidence>
<organism evidence="1">
    <name type="scientific">Arundo donax</name>
    <name type="common">Giant reed</name>
    <name type="synonym">Donax arundinaceus</name>
    <dbReference type="NCBI Taxonomy" id="35708"/>
    <lineage>
        <taxon>Eukaryota</taxon>
        <taxon>Viridiplantae</taxon>
        <taxon>Streptophyta</taxon>
        <taxon>Embryophyta</taxon>
        <taxon>Tracheophyta</taxon>
        <taxon>Spermatophyta</taxon>
        <taxon>Magnoliopsida</taxon>
        <taxon>Liliopsida</taxon>
        <taxon>Poales</taxon>
        <taxon>Poaceae</taxon>
        <taxon>PACMAD clade</taxon>
        <taxon>Arundinoideae</taxon>
        <taxon>Arundineae</taxon>
        <taxon>Arundo</taxon>
    </lineage>
</organism>
<proteinExistence type="predicted"/>